<keyword evidence="1" id="KW-1133">Transmembrane helix</keyword>
<dbReference type="Proteomes" id="UP000280417">
    <property type="component" value="Unassembled WGS sequence"/>
</dbReference>
<evidence type="ECO:0000256" key="1">
    <source>
        <dbReference type="SAM" id="Phobius"/>
    </source>
</evidence>
<reference evidence="2 3" key="1">
    <citation type="submission" date="2018-06" db="EMBL/GenBank/DDBJ databases">
        <title>Extensive metabolic versatility and redundancy in microbially diverse, dynamic hydrothermal sediments.</title>
        <authorList>
            <person name="Dombrowski N."/>
            <person name="Teske A."/>
            <person name="Baker B.J."/>
        </authorList>
    </citation>
    <scope>NUCLEOTIDE SEQUENCE [LARGE SCALE GENOMIC DNA]</scope>
    <source>
        <strain evidence="2">B3_G15</strain>
    </source>
</reference>
<organism evidence="2 3">
    <name type="scientific">Aerophobetes bacterium</name>
    <dbReference type="NCBI Taxonomy" id="2030807"/>
    <lineage>
        <taxon>Bacteria</taxon>
        <taxon>Candidatus Aerophobota</taxon>
    </lineage>
</organism>
<comment type="caution">
    <text evidence="2">The sequence shown here is derived from an EMBL/GenBank/DDBJ whole genome shotgun (WGS) entry which is preliminary data.</text>
</comment>
<name>A0A662DGR8_UNCAE</name>
<dbReference type="EMBL" id="QMQA01000093">
    <property type="protein sequence ID" value="RLE13483.1"/>
    <property type="molecule type" value="Genomic_DNA"/>
</dbReference>
<keyword evidence="1" id="KW-0472">Membrane</keyword>
<gene>
    <name evidence="2" type="ORF">DRJ04_04230</name>
</gene>
<accession>A0A662DGR8</accession>
<feature type="transmembrane region" description="Helical" evidence="1">
    <location>
        <begin position="31"/>
        <end position="53"/>
    </location>
</feature>
<proteinExistence type="predicted"/>
<sequence length="64" mass="7122">MKARVISGLIWAGVLIPGIAGFIVFFGFFAIFLVISLGVVFFLCWGFVLLSIVERVSEKLKTKR</sequence>
<evidence type="ECO:0000313" key="2">
    <source>
        <dbReference type="EMBL" id="RLE13483.1"/>
    </source>
</evidence>
<keyword evidence="1" id="KW-0812">Transmembrane</keyword>
<dbReference type="AlphaFoldDB" id="A0A662DGR8"/>
<evidence type="ECO:0000313" key="3">
    <source>
        <dbReference type="Proteomes" id="UP000280417"/>
    </source>
</evidence>
<protein>
    <submittedName>
        <fullName evidence="2">Uncharacterized protein</fullName>
    </submittedName>
</protein>